<dbReference type="STRING" id="545697.HMPREF0216_00395"/>
<dbReference type="Gene3D" id="1.10.150.480">
    <property type="match status" value="1"/>
</dbReference>
<dbReference type="AlphaFoldDB" id="L1QM70"/>
<dbReference type="InterPro" id="IPR013552">
    <property type="entry name" value="Thioester_dom"/>
</dbReference>
<gene>
    <name evidence="2" type="ORF">HMPREF0216_00395</name>
</gene>
<evidence type="ECO:0000313" key="2">
    <source>
        <dbReference type="EMBL" id="EKY29036.1"/>
    </source>
</evidence>
<dbReference type="eggNOG" id="COG4932">
    <property type="taxonomic scope" value="Bacteria"/>
</dbReference>
<evidence type="ECO:0000313" key="3">
    <source>
        <dbReference type="Proteomes" id="UP000010420"/>
    </source>
</evidence>
<dbReference type="Pfam" id="PF08341">
    <property type="entry name" value="TED"/>
    <property type="match status" value="1"/>
</dbReference>
<sequence>MKFCKSLSLVLLGIIFLIIGGSATRVNCSTIKVPSRVGVPESLKIETDSSILGILEYEDFYLAVRRILTRVGAAYCLEDNKDYPTGEVFEVEGKVNEDIARVLAVGYPCKSAEELGLKSNDDAYLATQIAIWSINEGYSVYDFRDENKDVLKAIINIYENSKSVDLSKVEDVFIEYYLNDSLQRIVVKM</sequence>
<comment type="caution">
    <text evidence="2">The sequence shown here is derived from an EMBL/GenBank/DDBJ whole genome shotgun (WGS) entry which is preliminary data.</text>
</comment>
<dbReference type="EMBL" id="AMEZ01000013">
    <property type="protein sequence ID" value="EKY29036.1"/>
    <property type="molecule type" value="Genomic_DNA"/>
</dbReference>
<name>L1QM70_9CLOT</name>
<dbReference type="InterPro" id="IPR023849">
    <property type="entry name" value="TQXA_dom"/>
</dbReference>
<proteinExistence type="predicted"/>
<dbReference type="RefSeq" id="WP_005210431.1">
    <property type="nucleotide sequence ID" value="NZ_KB291607.1"/>
</dbReference>
<keyword evidence="3" id="KW-1185">Reference proteome</keyword>
<dbReference type="OrthoDB" id="1902861at2"/>
<dbReference type="Proteomes" id="UP000010420">
    <property type="component" value="Unassembled WGS sequence"/>
</dbReference>
<protein>
    <submittedName>
        <fullName evidence="2">TQXA domain protein</fullName>
    </submittedName>
</protein>
<dbReference type="PATRIC" id="fig|545697.3.peg.388"/>
<evidence type="ECO:0000259" key="1">
    <source>
        <dbReference type="Pfam" id="PF08341"/>
    </source>
</evidence>
<organism evidence="2 3">
    <name type="scientific">Clostridium celatum DSM 1785</name>
    <dbReference type="NCBI Taxonomy" id="545697"/>
    <lineage>
        <taxon>Bacteria</taxon>
        <taxon>Bacillati</taxon>
        <taxon>Bacillota</taxon>
        <taxon>Clostridia</taxon>
        <taxon>Eubacteriales</taxon>
        <taxon>Clostridiaceae</taxon>
        <taxon>Clostridium</taxon>
    </lineage>
</organism>
<accession>L1QM70</accession>
<dbReference type="HOGENOM" id="CLU_1432259_0_0_9"/>
<reference evidence="2 3" key="1">
    <citation type="submission" date="2012-05" db="EMBL/GenBank/DDBJ databases">
        <authorList>
            <person name="Weinstock G."/>
            <person name="Sodergren E."/>
            <person name="Lobos E.A."/>
            <person name="Fulton L."/>
            <person name="Fulton R."/>
            <person name="Courtney L."/>
            <person name="Fronick C."/>
            <person name="O'Laughlin M."/>
            <person name="Godfrey J."/>
            <person name="Wilson R.M."/>
            <person name="Miner T."/>
            <person name="Farmer C."/>
            <person name="Delehaunty K."/>
            <person name="Cordes M."/>
            <person name="Minx P."/>
            <person name="Tomlinson C."/>
            <person name="Chen J."/>
            <person name="Wollam A."/>
            <person name="Pepin K.H."/>
            <person name="Bhonagiri V."/>
            <person name="Zhang X."/>
            <person name="Suruliraj S."/>
            <person name="Warren W."/>
            <person name="Mitreva M."/>
            <person name="Mardis E.R."/>
            <person name="Wilson R.K."/>
        </authorList>
    </citation>
    <scope>NUCLEOTIDE SEQUENCE [LARGE SCALE GENOMIC DNA]</scope>
    <source>
        <strain evidence="2 3">DSM 1785</strain>
    </source>
</reference>
<feature type="domain" description="Thioester" evidence="1">
    <location>
        <begin position="74"/>
        <end position="162"/>
    </location>
</feature>
<dbReference type="NCBIfam" id="TIGR03934">
    <property type="entry name" value="TQXA_dom"/>
    <property type="match status" value="1"/>
</dbReference>